<dbReference type="OrthoDB" id="8017587at2759"/>
<proteinExistence type="inferred from homology"/>
<dbReference type="InterPro" id="IPR002020">
    <property type="entry name" value="Citrate_synthase"/>
</dbReference>
<dbReference type="PANTHER" id="PTHR11739">
    <property type="entry name" value="CITRATE SYNTHASE"/>
    <property type="match status" value="1"/>
</dbReference>
<evidence type="ECO:0000256" key="1">
    <source>
        <dbReference type="ARBA" id="ARBA00004173"/>
    </source>
</evidence>
<protein>
    <recommendedName>
        <fullName evidence="6">Citrate synthase</fullName>
    </recommendedName>
</protein>
<dbReference type="PRINTS" id="PR00143">
    <property type="entry name" value="CITRTSNTHASE"/>
</dbReference>
<keyword evidence="5" id="KW-0496">Mitochondrion</keyword>
<comment type="similarity">
    <text evidence="2 6">Belongs to the citrate synthase family.</text>
</comment>
<gene>
    <name evidence="7" type="ORF">FA09DRAFT_331598</name>
</gene>
<evidence type="ECO:0000256" key="3">
    <source>
        <dbReference type="ARBA" id="ARBA00022679"/>
    </source>
</evidence>
<dbReference type="Proteomes" id="UP000245946">
    <property type="component" value="Unassembled WGS sequence"/>
</dbReference>
<dbReference type="PANTHER" id="PTHR11739:SF15">
    <property type="entry name" value="CITRATE SYNTHASE 3, MITOCHONDRIAL"/>
    <property type="match status" value="1"/>
</dbReference>
<organism evidence="7 8">
    <name type="scientific">Tilletiopsis washingtonensis</name>
    <dbReference type="NCBI Taxonomy" id="58919"/>
    <lineage>
        <taxon>Eukaryota</taxon>
        <taxon>Fungi</taxon>
        <taxon>Dikarya</taxon>
        <taxon>Basidiomycota</taxon>
        <taxon>Ustilaginomycotina</taxon>
        <taxon>Exobasidiomycetes</taxon>
        <taxon>Entylomatales</taxon>
        <taxon>Entylomatales incertae sedis</taxon>
        <taxon>Tilletiopsis</taxon>
    </lineage>
</organism>
<dbReference type="GO" id="GO:0005975">
    <property type="term" value="P:carbohydrate metabolic process"/>
    <property type="evidence" value="ECO:0007669"/>
    <property type="project" value="TreeGrafter"/>
</dbReference>
<dbReference type="Gene3D" id="1.10.580.10">
    <property type="entry name" value="Citrate Synthase, domain 1"/>
    <property type="match status" value="1"/>
</dbReference>
<name>A0A316Z4W3_9BASI</name>
<keyword evidence="8" id="KW-1185">Reference proteome</keyword>
<evidence type="ECO:0000256" key="6">
    <source>
        <dbReference type="RuleBase" id="RU000441"/>
    </source>
</evidence>
<dbReference type="GO" id="GO:0005759">
    <property type="term" value="C:mitochondrial matrix"/>
    <property type="evidence" value="ECO:0007669"/>
    <property type="project" value="TreeGrafter"/>
</dbReference>
<dbReference type="GO" id="GO:0046912">
    <property type="term" value="F:acyltransferase activity, acyl groups converted into alkyl on transfer"/>
    <property type="evidence" value="ECO:0007669"/>
    <property type="project" value="InterPro"/>
</dbReference>
<reference evidence="7 8" key="1">
    <citation type="journal article" date="2018" name="Mol. Biol. Evol.">
        <title>Broad Genomic Sampling Reveals a Smut Pathogenic Ancestry of the Fungal Clade Ustilaginomycotina.</title>
        <authorList>
            <person name="Kijpornyongpan T."/>
            <person name="Mondo S.J."/>
            <person name="Barry K."/>
            <person name="Sandor L."/>
            <person name="Lee J."/>
            <person name="Lipzen A."/>
            <person name="Pangilinan J."/>
            <person name="LaButti K."/>
            <person name="Hainaut M."/>
            <person name="Henrissat B."/>
            <person name="Grigoriev I.V."/>
            <person name="Spatafora J.W."/>
            <person name="Aime M.C."/>
        </authorList>
    </citation>
    <scope>NUCLEOTIDE SEQUENCE [LARGE SCALE GENOMIC DNA]</scope>
    <source>
        <strain evidence="7 8">MCA 4186</strain>
    </source>
</reference>
<evidence type="ECO:0000313" key="8">
    <source>
        <dbReference type="Proteomes" id="UP000245946"/>
    </source>
</evidence>
<dbReference type="GeneID" id="37270637"/>
<dbReference type="RefSeq" id="XP_025596277.1">
    <property type="nucleotide sequence ID" value="XM_025743093.1"/>
</dbReference>
<dbReference type="FunFam" id="1.10.580.10:FF:000001">
    <property type="entry name" value="Citrate synthase"/>
    <property type="match status" value="1"/>
</dbReference>
<sequence length="470" mass="50851">MLSLTIPRVALRAAAPQRQFAAAGLRFASTKTLTEAVAEVIPQKQEQLKKLKADFADRSLGEVKVSNLLGGMRGLKVMLWEGSVLDAETGITFHGKTIPDCEKVLPTAKDVGQPGKEMLPESMLWLLLTGNVPSAEEAKQLSAELASKGKLPAYLEKIIDSFPKSLHPMTQFASAVGALNHDSAFAAAYTKGIKKAEYWKPTLEDSIDLIAKLPAIAARIYYNVFGRGDGSQAIDQSKDLIGNYAEMIGYGGNEGLTDYLRLYIAIHGDHEGGNVSAHTAHLVGSALSDPYLSYSAALLGLAGPLHGLANQEVLGWALGMQDKVGKNPTDDQVKEYLWSTLKSGRVVPGYGHAVLRRPDPRFSALSRFCDTRPELKESALVQLVQQVSNIAPIVLKEHGKTANPFPNVDAASGCVLYEYGMSEFKYYTVIFGISRAIGALPQLVMDRALGLPIERPKSMSMNALEALLKK</sequence>
<dbReference type="PROSITE" id="PS00480">
    <property type="entry name" value="CITRATE_SYNTHASE"/>
    <property type="match status" value="1"/>
</dbReference>
<comment type="subcellular location">
    <subcellularLocation>
        <location evidence="1">Mitochondrion</location>
    </subcellularLocation>
</comment>
<dbReference type="InterPro" id="IPR036969">
    <property type="entry name" value="Citrate_synthase_sf"/>
</dbReference>
<evidence type="ECO:0000256" key="2">
    <source>
        <dbReference type="ARBA" id="ARBA00010566"/>
    </source>
</evidence>
<evidence type="ECO:0000256" key="4">
    <source>
        <dbReference type="ARBA" id="ARBA00022946"/>
    </source>
</evidence>
<evidence type="ECO:0000256" key="5">
    <source>
        <dbReference type="ARBA" id="ARBA00023128"/>
    </source>
</evidence>
<dbReference type="InterPro" id="IPR016143">
    <property type="entry name" value="Citrate_synth-like_sm_a-sub"/>
</dbReference>
<dbReference type="NCBIfam" id="NF007128">
    <property type="entry name" value="PRK09569.1"/>
    <property type="match status" value="1"/>
</dbReference>
<evidence type="ECO:0000313" key="7">
    <source>
        <dbReference type="EMBL" id="PWN95998.1"/>
    </source>
</evidence>
<dbReference type="GO" id="GO:0006099">
    <property type="term" value="P:tricarboxylic acid cycle"/>
    <property type="evidence" value="ECO:0007669"/>
    <property type="project" value="TreeGrafter"/>
</dbReference>
<keyword evidence="4" id="KW-0809">Transit peptide</keyword>
<keyword evidence="3 6" id="KW-0808">Transferase</keyword>
<dbReference type="InterPro" id="IPR019810">
    <property type="entry name" value="Citrate_synthase_AS"/>
</dbReference>
<dbReference type="Pfam" id="PF00285">
    <property type="entry name" value="Citrate_synt"/>
    <property type="match status" value="1"/>
</dbReference>
<dbReference type="Gene3D" id="1.10.230.10">
    <property type="entry name" value="Cytochrome P450-Terp, domain 2"/>
    <property type="match status" value="1"/>
</dbReference>
<dbReference type="SUPFAM" id="SSF48256">
    <property type="entry name" value="Citrate synthase"/>
    <property type="match status" value="1"/>
</dbReference>
<accession>A0A316Z4W3</accession>
<dbReference type="STRING" id="58919.A0A316Z4W3"/>
<dbReference type="InterPro" id="IPR016142">
    <property type="entry name" value="Citrate_synth-like_lrg_a-sub"/>
</dbReference>
<dbReference type="EMBL" id="KZ819301">
    <property type="protein sequence ID" value="PWN95998.1"/>
    <property type="molecule type" value="Genomic_DNA"/>
</dbReference>
<dbReference type="AlphaFoldDB" id="A0A316Z4W3"/>